<dbReference type="OrthoDB" id="1751604at2759"/>
<reference evidence="1 2" key="1">
    <citation type="submission" date="2014-02" db="EMBL/GenBank/DDBJ databases">
        <title>Single nucleus genome sequencing reveals high similarity among nuclei of an endomycorrhizal fungus.</title>
        <authorList>
            <person name="Lin K."/>
            <person name="Geurts R."/>
            <person name="Zhang Z."/>
            <person name="Limpens E."/>
            <person name="Saunders D.G."/>
            <person name="Mu D."/>
            <person name="Pang E."/>
            <person name="Cao H."/>
            <person name="Cha H."/>
            <person name="Lin T."/>
            <person name="Zhou Q."/>
            <person name="Shang Y."/>
            <person name="Li Y."/>
            <person name="Ivanov S."/>
            <person name="Sharma T."/>
            <person name="Velzen R.V."/>
            <person name="Ruijter N.D."/>
            <person name="Aanen D.K."/>
            <person name="Win J."/>
            <person name="Kamoun S."/>
            <person name="Bisseling T."/>
            <person name="Huang S."/>
        </authorList>
    </citation>
    <scope>NUCLEOTIDE SEQUENCE [LARGE SCALE GENOMIC DNA]</scope>
    <source>
        <strain evidence="2">DAOM197198w</strain>
    </source>
</reference>
<name>A0A015K3I5_RHIIW</name>
<sequence>MACSKVFSENLREYTDEIIQYFRYDYSTLYSCILVNRLWCRLAIPLLWEDPFSVPTQNYQVIEILLVNLNEKDKAHLIEHGIIKNLFYSNTLFNYPNFIKCLSTHNIRISIDNFATSGKSEIYKSLFKTFIENEVNLYSFELVLDISMDYEYFNYTLELILQSPFIIHNIRNLVIHIYRSDRMNNIIPFLEFLSSNCNSISSIHFLLATKIPLIEKYLSNIIALQQNLRTISFGYNDPFYNSMLSFSNFSNTLNTIIFYHIDFKNIKLLNQLFNQLNVLESIHIIYCSSLDSNFIHQIINIVKPIKLKSLFLSEIIQIELLRLLLQNSGNYLENFELGFMADEVTELKQQLLELILNYCTNVRYLNIVIFDKINIHPIFNLIDNNLKNINYIIIEFNFIESYDSGKVCSIILQNLGQILPSKLEYLRLDLNFNINDLEIFLKESQNTFIRKLSIRKTAMKKITSFIRRLSISKTTMEKKGVDSILSCIKKYIMKNKRVEYLAINVIFQNNDRIEIEDLYSLKYEVDEFKLHDIIVRKYDDLYIQAFDFVNNDKICKSYDY</sequence>
<gene>
    <name evidence="1" type="ORF">RirG_165840</name>
</gene>
<comment type="caution">
    <text evidence="1">The sequence shown here is derived from an EMBL/GenBank/DDBJ whole genome shotgun (WGS) entry which is preliminary data.</text>
</comment>
<proteinExistence type="predicted"/>
<protein>
    <recommendedName>
        <fullName evidence="3">F-box domain-containing protein</fullName>
    </recommendedName>
</protein>
<evidence type="ECO:0000313" key="1">
    <source>
        <dbReference type="EMBL" id="EXX61999.1"/>
    </source>
</evidence>
<accession>A0A015K3I5</accession>
<dbReference type="AlphaFoldDB" id="A0A015K3I5"/>
<keyword evidence="2" id="KW-1185">Reference proteome</keyword>
<dbReference type="HOGENOM" id="CLU_028913_2_1_1"/>
<dbReference type="EMBL" id="JEMT01024929">
    <property type="protein sequence ID" value="EXX61999.1"/>
    <property type="molecule type" value="Genomic_DNA"/>
</dbReference>
<dbReference type="Proteomes" id="UP000022910">
    <property type="component" value="Unassembled WGS sequence"/>
</dbReference>
<evidence type="ECO:0000313" key="2">
    <source>
        <dbReference type="Proteomes" id="UP000022910"/>
    </source>
</evidence>
<organism evidence="1 2">
    <name type="scientific">Rhizophagus irregularis (strain DAOM 197198w)</name>
    <name type="common">Glomus intraradices</name>
    <dbReference type="NCBI Taxonomy" id="1432141"/>
    <lineage>
        <taxon>Eukaryota</taxon>
        <taxon>Fungi</taxon>
        <taxon>Fungi incertae sedis</taxon>
        <taxon>Mucoromycota</taxon>
        <taxon>Glomeromycotina</taxon>
        <taxon>Glomeromycetes</taxon>
        <taxon>Glomerales</taxon>
        <taxon>Glomeraceae</taxon>
        <taxon>Rhizophagus</taxon>
    </lineage>
</organism>
<evidence type="ECO:0008006" key="3">
    <source>
        <dbReference type="Google" id="ProtNLM"/>
    </source>
</evidence>